<feature type="binding site" evidence="7">
    <location>
        <position position="76"/>
    </location>
    <ligand>
        <name>phosphoenolpyruvate</name>
        <dbReference type="ChEBI" id="CHEBI:58702"/>
    </ligand>
</feature>
<evidence type="ECO:0000256" key="2">
    <source>
        <dbReference type="ARBA" id="ARBA00009948"/>
    </source>
</evidence>
<comment type="catalytic activity">
    <reaction evidence="6">
        <text>3-phosphoshikimate + phosphoenolpyruvate = 5-O-(1-carboxyvinyl)-3-phosphoshikimate + phosphate</text>
        <dbReference type="Rhea" id="RHEA:21256"/>
        <dbReference type="ChEBI" id="CHEBI:43474"/>
        <dbReference type="ChEBI" id="CHEBI:57701"/>
        <dbReference type="ChEBI" id="CHEBI:58702"/>
        <dbReference type="ChEBI" id="CHEBI:145989"/>
        <dbReference type="EC" id="2.5.1.19"/>
    </reaction>
    <physiologicalReaction direction="left-to-right" evidence="6">
        <dbReference type="Rhea" id="RHEA:21257"/>
    </physiologicalReaction>
</comment>
<protein>
    <recommendedName>
        <fullName evidence="7">3-phosphoshikimate 1-carboxyvinyltransferase</fullName>
        <ecNumber evidence="7">2.5.1.19</ecNumber>
    </recommendedName>
    <alternativeName>
        <fullName evidence="7">5-enolpyruvylshikimate-3-phosphate synthase</fullName>
        <shortName evidence="7">EPSP synthase</shortName>
        <shortName evidence="7">EPSPS</shortName>
    </alternativeName>
</protein>
<comment type="pathway">
    <text evidence="1 7">Metabolic intermediate biosynthesis; chorismate biosynthesis; chorismate from D-erythrose 4-phosphate and phosphoenolpyruvate: step 6/7.</text>
</comment>
<reference evidence="9" key="1">
    <citation type="submission" date="2020-10" db="EMBL/GenBank/DDBJ databases">
        <authorList>
            <person name="Gilroy R."/>
        </authorList>
    </citation>
    <scope>NUCLEOTIDE SEQUENCE</scope>
    <source>
        <strain evidence="9">CHK176-6737</strain>
    </source>
</reference>
<dbReference type="Pfam" id="PF00275">
    <property type="entry name" value="EPSP_synthase"/>
    <property type="match status" value="1"/>
</dbReference>
<dbReference type="Gene3D" id="3.65.10.10">
    <property type="entry name" value="Enolpyruvate transferase domain"/>
    <property type="match status" value="2"/>
</dbReference>
<evidence type="ECO:0000256" key="3">
    <source>
        <dbReference type="ARBA" id="ARBA00022605"/>
    </source>
</evidence>
<dbReference type="CDD" id="cd01556">
    <property type="entry name" value="EPSP_synthase"/>
    <property type="match status" value="1"/>
</dbReference>
<feature type="binding site" evidence="7">
    <location>
        <position position="316"/>
    </location>
    <ligand>
        <name>3-phosphoshikimate</name>
        <dbReference type="ChEBI" id="CHEBI:145989"/>
    </ligand>
</feature>
<dbReference type="HAMAP" id="MF_00210">
    <property type="entry name" value="EPSP_synth"/>
    <property type="match status" value="1"/>
</dbReference>
<dbReference type="GO" id="GO:0008652">
    <property type="term" value="P:amino acid biosynthetic process"/>
    <property type="evidence" value="ECO:0007669"/>
    <property type="project" value="UniProtKB-KW"/>
</dbReference>
<feature type="binding site" evidence="7">
    <location>
        <position position="21"/>
    </location>
    <ligand>
        <name>3-phosphoshikimate</name>
        <dbReference type="ChEBI" id="CHEBI:145989"/>
    </ligand>
</feature>
<feature type="binding site" evidence="7">
    <location>
        <position position="289"/>
    </location>
    <ligand>
        <name>3-phosphoshikimate</name>
        <dbReference type="ChEBI" id="CHEBI:145989"/>
    </ligand>
</feature>
<accession>A0A9D1MTL0</accession>
<feature type="active site" description="Proton acceptor" evidence="7">
    <location>
        <position position="289"/>
    </location>
</feature>
<dbReference type="GO" id="GO:0009073">
    <property type="term" value="P:aromatic amino acid family biosynthetic process"/>
    <property type="evidence" value="ECO:0007669"/>
    <property type="project" value="UniProtKB-KW"/>
</dbReference>
<feature type="binding site" evidence="7">
    <location>
        <position position="362"/>
    </location>
    <ligand>
        <name>phosphoenolpyruvate</name>
        <dbReference type="ChEBI" id="CHEBI:58702"/>
    </ligand>
</feature>
<dbReference type="EC" id="2.5.1.19" evidence="7"/>
<dbReference type="EMBL" id="DVNM01000015">
    <property type="protein sequence ID" value="HIU68891.1"/>
    <property type="molecule type" value="Genomic_DNA"/>
</dbReference>
<sequence>MSEVILTPSSLCGSVTLPPSKSAAHRALICAALSDCSCRVQPLSDSVDICATQRALQSLSQADGTHVTEIDCAESGSTLRFLIPVAAALGKAVRFVGHGKLPTRPIGDYLRLLPQHGVQCVSTGGLPLEIRGRLTPGTFALAGDVSSQYITGLLLALPLCGADSQIVLTTPLQSASYVDMTLDVLRLFGVRVQKTENGYFVPGEQCYHAPEYTVEADWSQAAFYFAAGAIGGDVTVQGVDLHSVQGDRAVVELTRRFGAEVTADEAAHTVRIRRGALHGISIDAKDIPDMVPALCVMAAFAKGKTVISGVERLRYKESDRIASVVQNLQAMGADVSGGGDAIVIQGGRALHGARLRGFNDHRIVMAFSVAALYARGETVMDDAESIRKSYPDFFEDYNRLGGKAWVQHSDKI</sequence>
<dbReference type="InterPro" id="IPR001986">
    <property type="entry name" value="Enolpyruvate_Tfrase_dom"/>
</dbReference>
<gene>
    <name evidence="7 9" type="primary">aroA</name>
    <name evidence="9" type="ORF">IAD23_02895</name>
</gene>
<feature type="binding site" evidence="7">
    <location>
        <position position="148"/>
    </location>
    <ligand>
        <name>phosphoenolpyruvate</name>
        <dbReference type="ChEBI" id="CHEBI:58702"/>
    </ligand>
</feature>
<keyword evidence="5 7" id="KW-0057">Aromatic amino acid biosynthesis</keyword>
<feature type="domain" description="Enolpyruvate transferase" evidence="8">
    <location>
        <begin position="8"/>
        <end position="395"/>
    </location>
</feature>
<dbReference type="Proteomes" id="UP000824125">
    <property type="component" value="Unassembled WGS sequence"/>
</dbReference>
<feature type="binding site" evidence="7">
    <location>
        <position position="320"/>
    </location>
    <ligand>
        <name>phosphoenolpyruvate</name>
        <dbReference type="ChEBI" id="CHEBI:58702"/>
    </ligand>
</feature>
<dbReference type="InterPro" id="IPR013792">
    <property type="entry name" value="RNA3'P_cycl/enolpyr_Trfase_a/b"/>
</dbReference>
<feature type="binding site" evidence="7">
    <location>
        <position position="174"/>
    </location>
    <ligand>
        <name>3-phosphoshikimate</name>
        <dbReference type="ChEBI" id="CHEBI:145989"/>
    </ligand>
</feature>
<evidence type="ECO:0000256" key="4">
    <source>
        <dbReference type="ARBA" id="ARBA00022679"/>
    </source>
</evidence>
<dbReference type="InterPro" id="IPR006264">
    <property type="entry name" value="EPSP_synthase"/>
</dbReference>
<comment type="caution">
    <text evidence="9">The sequence shown here is derived from an EMBL/GenBank/DDBJ whole genome shotgun (WGS) entry which is preliminary data.</text>
</comment>
<feature type="binding site" evidence="7">
    <location>
        <position position="146"/>
    </location>
    <ligand>
        <name>3-phosphoshikimate</name>
        <dbReference type="ChEBI" id="CHEBI:145989"/>
    </ligand>
</feature>
<evidence type="ECO:0000259" key="8">
    <source>
        <dbReference type="Pfam" id="PF00275"/>
    </source>
</evidence>
<feature type="binding site" evidence="7">
    <location>
        <position position="21"/>
    </location>
    <ligand>
        <name>phosphoenolpyruvate</name>
        <dbReference type="ChEBI" id="CHEBI:58702"/>
    </ligand>
</feature>
<evidence type="ECO:0000256" key="6">
    <source>
        <dbReference type="ARBA" id="ARBA00044633"/>
    </source>
</evidence>
<dbReference type="GO" id="GO:0005737">
    <property type="term" value="C:cytoplasm"/>
    <property type="evidence" value="ECO:0007669"/>
    <property type="project" value="UniProtKB-SubCell"/>
</dbReference>
<feature type="binding site" evidence="7">
    <location>
        <position position="148"/>
    </location>
    <ligand>
        <name>3-phosphoshikimate</name>
        <dbReference type="ChEBI" id="CHEBI:145989"/>
    </ligand>
</feature>
<evidence type="ECO:0000256" key="7">
    <source>
        <dbReference type="HAMAP-Rule" id="MF_00210"/>
    </source>
</evidence>
<feature type="binding site" evidence="7">
    <location>
        <position position="26"/>
    </location>
    <ligand>
        <name>3-phosphoshikimate</name>
        <dbReference type="ChEBI" id="CHEBI:145989"/>
    </ligand>
</feature>
<comment type="caution">
    <text evidence="7">Lacks conserved residue(s) required for the propagation of feature annotation.</text>
</comment>
<feature type="binding site" evidence="7">
    <location>
        <position position="388"/>
    </location>
    <ligand>
        <name>phosphoenolpyruvate</name>
        <dbReference type="ChEBI" id="CHEBI:58702"/>
    </ligand>
</feature>
<dbReference type="AlphaFoldDB" id="A0A9D1MTL0"/>
<name>A0A9D1MTL0_9FIRM</name>
<reference evidence="9" key="2">
    <citation type="journal article" date="2021" name="PeerJ">
        <title>Extensive microbial diversity within the chicken gut microbiome revealed by metagenomics and culture.</title>
        <authorList>
            <person name="Gilroy R."/>
            <person name="Ravi A."/>
            <person name="Getino M."/>
            <person name="Pursley I."/>
            <person name="Horton D.L."/>
            <person name="Alikhan N.F."/>
            <person name="Baker D."/>
            <person name="Gharbi K."/>
            <person name="Hall N."/>
            <person name="Watson M."/>
            <person name="Adriaenssens E.M."/>
            <person name="Foster-Nyarko E."/>
            <person name="Jarju S."/>
            <person name="Secka A."/>
            <person name="Antonio M."/>
            <person name="Oren A."/>
            <person name="Chaudhuri R.R."/>
            <person name="La Ragione R."/>
            <person name="Hildebrand F."/>
            <person name="Pallen M.J."/>
        </authorList>
    </citation>
    <scope>NUCLEOTIDE SEQUENCE</scope>
    <source>
        <strain evidence="9">CHK176-6737</strain>
    </source>
</reference>
<dbReference type="PANTHER" id="PTHR21090:SF5">
    <property type="entry name" value="PENTAFUNCTIONAL AROM POLYPEPTIDE"/>
    <property type="match status" value="1"/>
</dbReference>
<dbReference type="NCBIfam" id="TIGR01356">
    <property type="entry name" value="aroA"/>
    <property type="match status" value="1"/>
</dbReference>
<feature type="binding site" evidence="7">
    <location>
        <position position="147"/>
    </location>
    <ligand>
        <name>3-phosphoshikimate</name>
        <dbReference type="ChEBI" id="CHEBI:145989"/>
    </ligand>
</feature>
<comment type="function">
    <text evidence="7">Catalyzes the transfer of the enolpyruvyl moiety of phosphoenolpyruvate (PEP) to the 5-hydroxyl of shikimate-3-phosphate (S3P) to produce enolpyruvyl shikimate-3-phosphate and inorganic phosphate.</text>
</comment>
<comment type="similarity">
    <text evidence="2 7">Belongs to the EPSP synthase family.</text>
</comment>
<dbReference type="PIRSF" id="PIRSF000505">
    <property type="entry name" value="EPSPS"/>
    <property type="match status" value="1"/>
</dbReference>
<keyword evidence="3 7" id="KW-0028">Amino-acid biosynthesis</keyword>
<proteinExistence type="inferred from homology"/>
<dbReference type="PANTHER" id="PTHR21090">
    <property type="entry name" value="AROM/DEHYDROQUINATE SYNTHASE"/>
    <property type="match status" value="1"/>
</dbReference>
<keyword evidence="4 7" id="KW-0808">Transferase</keyword>
<evidence type="ECO:0000256" key="1">
    <source>
        <dbReference type="ARBA" id="ARBA00004811"/>
    </source>
</evidence>
<evidence type="ECO:0000256" key="5">
    <source>
        <dbReference type="ARBA" id="ARBA00023141"/>
    </source>
</evidence>
<dbReference type="InterPro" id="IPR023193">
    <property type="entry name" value="EPSP_synthase_CS"/>
</dbReference>
<dbReference type="PROSITE" id="PS00885">
    <property type="entry name" value="EPSP_SYNTHASE_2"/>
    <property type="match status" value="1"/>
</dbReference>
<comment type="subcellular location">
    <subcellularLocation>
        <location evidence="7">Cytoplasm</location>
    </subcellularLocation>
</comment>
<organism evidence="9 10">
    <name type="scientific">Candidatus Scybalenecus merdavium</name>
    <dbReference type="NCBI Taxonomy" id="2840939"/>
    <lineage>
        <taxon>Bacteria</taxon>
        <taxon>Bacillati</taxon>
        <taxon>Bacillota</taxon>
        <taxon>Clostridia</taxon>
        <taxon>Eubacteriales</taxon>
        <taxon>Oscillospiraceae</taxon>
        <taxon>Oscillospiraceae incertae sedis</taxon>
        <taxon>Candidatus Scybalenecus</taxon>
    </lineage>
</organism>
<dbReference type="InterPro" id="IPR036968">
    <property type="entry name" value="Enolpyruvate_Tfrase_sf"/>
</dbReference>
<evidence type="ECO:0000313" key="9">
    <source>
        <dbReference type="EMBL" id="HIU68891.1"/>
    </source>
</evidence>
<keyword evidence="7" id="KW-0963">Cytoplasm</keyword>
<feature type="binding site" evidence="7">
    <location>
        <position position="104"/>
    </location>
    <ligand>
        <name>phosphoenolpyruvate</name>
        <dbReference type="ChEBI" id="CHEBI:58702"/>
    </ligand>
</feature>
<dbReference type="GO" id="GO:0009423">
    <property type="term" value="P:chorismate biosynthetic process"/>
    <property type="evidence" value="ECO:0007669"/>
    <property type="project" value="UniProtKB-UniRule"/>
</dbReference>
<evidence type="ECO:0000313" key="10">
    <source>
        <dbReference type="Proteomes" id="UP000824125"/>
    </source>
</evidence>
<feature type="binding site" evidence="7">
    <location>
        <position position="22"/>
    </location>
    <ligand>
        <name>3-phosphoshikimate</name>
        <dbReference type="ChEBI" id="CHEBI:145989"/>
    </ligand>
</feature>
<dbReference type="GO" id="GO:0003866">
    <property type="term" value="F:3-phosphoshikimate 1-carboxyvinyltransferase activity"/>
    <property type="evidence" value="ECO:0007669"/>
    <property type="project" value="UniProtKB-UniRule"/>
</dbReference>
<dbReference type="SUPFAM" id="SSF55205">
    <property type="entry name" value="EPT/RTPC-like"/>
    <property type="match status" value="1"/>
</dbReference>
<comment type="subunit">
    <text evidence="7">Monomer.</text>
</comment>